<dbReference type="EMBL" id="KB870806">
    <property type="protein sequence ID" value="EOA33996.1"/>
    <property type="molecule type" value="Genomic_DNA"/>
</dbReference>
<evidence type="ECO:0000313" key="3">
    <source>
        <dbReference type="EMBL" id="EOA33996.1"/>
    </source>
</evidence>
<organism evidence="3 4">
    <name type="scientific">Capsella rubella</name>
    <dbReference type="NCBI Taxonomy" id="81985"/>
    <lineage>
        <taxon>Eukaryota</taxon>
        <taxon>Viridiplantae</taxon>
        <taxon>Streptophyta</taxon>
        <taxon>Embryophyta</taxon>
        <taxon>Tracheophyta</taxon>
        <taxon>Spermatophyta</taxon>
        <taxon>Magnoliopsida</taxon>
        <taxon>eudicotyledons</taxon>
        <taxon>Gunneridae</taxon>
        <taxon>Pentapetalae</taxon>
        <taxon>rosids</taxon>
        <taxon>malvids</taxon>
        <taxon>Brassicales</taxon>
        <taxon>Brassicaceae</taxon>
        <taxon>Camelineae</taxon>
        <taxon>Capsella</taxon>
    </lineage>
</organism>
<proteinExistence type="predicted"/>
<dbReference type="SUPFAM" id="SSF52200">
    <property type="entry name" value="Toll/Interleukin receptor TIR domain"/>
    <property type="match status" value="1"/>
</dbReference>
<dbReference type="AlphaFoldDB" id="R0GEG3"/>
<evidence type="ECO:0000259" key="2">
    <source>
        <dbReference type="PROSITE" id="PS50104"/>
    </source>
</evidence>
<keyword evidence="1" id="KW-0520">NAD</keyword>
<dbReference type="STRING" id="81985.R0GEG3"/>
<gene>
    <name evidence="3" type="ORF">CARUB_v10021492mg</name>
</gene>
<dbReference type="Pfam" id="PF01582">
    <property type="entry name" value="TIR"/>
    <property type="match status" value="1"/>
</dbReference>
<dbReference type="FunFam" id="3.40.50.10140:FF:000007">
    <property type="entry name" value="Disease resistance protein (TIR-NBS-LRR class)"/>
    <property type="match status" value="1"/>
</dbReference>
<accession>R0GEG3</accession>
<dbReference type="OrthoDB" id="2018467at2759"/>
<dbReference type="Gene3D" id="3.40.50.10140">
    <property type="entry name" value="Toll/interleukin-1 receptor homology (TIR) domain"/>
    <property type="match status" value="1"/>
</dbReference>
<protein>
    <recommendedName>
        <fullName evidence="2">TIR domain-containing protein</fullName>
    </recommendedName>
</protein>
<dbReference type="Proteomes" id="UP000029121">
    <property type="component" value="Unassembled WGS sequence"/>
</dbReference>
<dbReference type="PROSITE" id="PS50104">
    <property type="entry name" value="TIR"/>
    <property type="match status" value="1"/>
</dbReference>
<feature type="domain" description="TIR" evidence="2">
    <location>
        <begin position="12"/>
        <end position="148"/>
    </location>
</feature>
<dbReference type="KEGG" id="crb:17894093"/>
<evidence type="ECO:0000256" key="1">
    <source>
        <dbReference type="ARBA" id="ARBA00023027"/>
    </source>
</evidence>
<sequence length="165" mass="18905">MASSSFSPPRNWRYNVFTSFHGPDVRKTLLSHLSQRFNHYGITMFDDNGMERGHTIASSLKKAIGESRIAIVLLTKNYASSSWCLDELLDILDCQKTIGQFVMTVFYGVHPSDVRKQNGEFGRVFDETCARKSEEQKEKWSKALNYVGNIAGEHFQNWFAFPLIN</sequence>
<dbReference type="PANTHER" id="PTHR32009">
    <property type="entry name" value="TMV RESISTANCE PROTEIN N-LIKE"/>
    <property type="match status" value="1"/>
</dbReference>
<reference evidence="4" key="1">
    <citation type="journal article" date="2013" name="Nat. Genet.">
        <title>The Capsella rubella genome and the genomic consequences of rapid mating system evolution.</title>
        <authorList>
            <person name="Slotte T."/>
            <person name="Hazzouri K.M."/>
            <person name="Agren J.A."/>
            <person name="Koenig D."/>
            <person name="Maumus F."/>
            <person name="Guo Y.L."/>
            <person name="Steige K."/>
            <person name="Platts A.E."/>
            <person name="Escobar J.S."/>
            <person name="Newman L.K."/>
            <person name="Wang W."/>
            <person name="Mandakova T."/>
            <person name="Vello E."/>
            <person name="Smith L.M."/>
            <person name="Henz S.R."/>
            <person name="Steffen J."/>
            <person name="Takuno S."/>
            <person name="Brandvain Y."/>
            <person name="Coop G."/>
            <person name="Andolfatto P."/>
            <person name="Hu T.T."/>
            <person name="Blanchette M."/>
            <person name="Clark R.M."/>
            <person name="Quesneville H."/>
            <person name="Nordborg M."/>
            <person name="Gaut B.S."/>
            <person name="Lysak M.A."/>
            <person name="Jenkins J."/>
            <person name="Grimwood J."/>
            <person name="Chapman J."/>
            <person name="Prochnik S."/>
            <person name="Shu S."/>
            <person name="Rokhsar D."/>
            <person name="Schmutz J."/>
            <person name="Weigel D."/>
            <person name="Wright S.I."/>
        </authorList>
    </citation>
    <scope>NUCLEOTIDE SEQUENCE [LARGE SCALE GENOMIC DNA]</scope>
    <source>
        <strain evidence="4">cv. Monte Gargano</strain>
    </source>
</reference>
<keyword evidence="4" id="KW-1185">Reference proteome</keyword>
<name>R0GEG3_9BRAS</name>
<evidence type="ECO:0000313" key="4">
    <source>
        <dbReference type="Proteomes" id="UP000029121"/>
    </source>
</evidence>
<dbReference type="GO" id="GO:0007165">
    <property type="term" value="P:signal transduction"/>
    <property type="evidence" value="ECO:0007669"/>
    <property type="project" value="InterPro"/>
</dbReference>
<dbReference type="InterPro" id="IPR035897">
    <property type="entry name" value="Toll_tir_struct_dom_sf"/>
</dbReference>
<dbReference type="SMART" id="SM00255">
    <property type="entry name" value="TIR"/>
    <property type="match status" value="1"/>
</dbReference>
<dbReference type="InterPro" id="IPR000157">
    <property type="entry name" value="TIR_dom"/>
</dbReference>
<dbReference type="PANTHER" id="PTHR32009:SF115">
    <property type="entry name" value="RPP1-LIKE DISEASE RESISTANCE PROTEIN-RELATED"/>
    <property type="match status" value="1"/>
</dbReference>